<dbReference type="AlphaFoldDB" id="A0A449B9W1"/>
<evidence type="ECO:0000256" key="8">
    <source>
        <dbReference type="PROSITE-ProRule" id="PRU01026"/>
    </source>
</evidence>
<dbReference type="PANTHER" id="PTHR11727:SF7">
    <property type="entry name" value="DIMETHYLADENOSINE TRANSFERASE-RELATED"/>
    <property type="match status" value="1"/>
</dbReference>
<dbReference type="PANTHER" id="PTHR11727">
    <property type="entry name" value="DIMETHYLADENOSINE TRANSFERASE"/>
    <property type="match status" value="1"/>
</dbReference>
<keyword evidence="5 7" id="KW-0949">S-adenosyl-L-methionine</keyword>
<evidence type="ECO:0000313" key="10">
    <source>
        <dbReference type="EMBL" id="VEU77957.1"/>
    </source>
</evidence>
<dbReference type="GO" id="GO:0005829">
    <property type="term" value="C:cytosol"/>
    <property type="evidence" value="ECO:0007669"/>
    <property type="project" value="TreeGrafter"/>
</dbReference>
<dbReference type="InterPro" id="IPR020596">
    <property type="entry name" value="rRNA_Ade_Mease_Trfase_CS"/>
</dbReference>
<dbReference type="KEGG" id="mcob:NCTC10184_00171"/>
<evidence type="ECO:0000313" key="11">
    <source>
        <dbReference type="Proteomes" id="UP000290876"/>
    </source>
</evidence>
<dbReference type="SMART" id="SM00650">
    <property type="entry name" value="rADc"/>
    <property type="match status" value="1"/>
</dbReference>
<feature type="binding site" evidence="7 8">
    <location>
        <position position="44"/>
    </location>
    <ligand>
        <name>S-adenosyl-L-methionine</name>
        <dbReference type="ChEBI" id="CHEBI:59789"/>
    </ligand>
</feature>
<dbReference type="GO" id="GO:0003723">
    <property type="term" value="F:RNA binding"/>
    <property type="evidence" value="ECO:0007669"/>
    <property type="project" value="UniProtKB-UniRule"/>
</dbReference>
<feature type="binding site" evidence="7 8">
    <location>
        <position position="20"/>
    </location>
    <ligand>
        <name>S-adenosyl-L-methionine</name>
        <dbReference type="ChEBI" id="CHEBI:59789"/>
    </ligand>
</feature>
<dbReference type="RefSeq" id="WP_129622811.1">
    <property type="nucleotide sequence ID" value="NZ_LR215043.1"/>
</dbReference>
<feature type="binding site" evidence="7 8">
    <location>
        <position position="18"/>
    </location>
    <ligand>
        <name>S-adenosyl-L-methionine</name>
        <dbReference type="ChEBI" id="CHEBI:59789"/>
    </ligand>
</feature>
<dbReference type="EMBL" id="LR215043">
    <property type="protein sequence ID" value="VEU77957.1"/>
    <property type="molecule type" value="Genomic_DNA"/>
</dbReference>
<dbReference type="NCBIfam" id="TIGR00755">
    <property type="entry name" value="ksgA"/>
    <property type="match status" value="1"/>
</dbReference>
<proteinExistence type="inferred from homology"/>
<dbReference type="InterPro" id="IPR023165">
    <property type="entry name" value="rRNA_Ade_diMease-like_C"/>
</dbReference>
<keyword evidence="11" id="KW-1185">Reference proteome</keyword>
<evidence type="ECO:0000256" key="6">
    <source>
        <dbReference type="ARBA" id="ARBA00022884"/>
    </source>
</evidence>
<evidence type="ECO:0000256" key="7">
    <source>
        <dbReference type="HAMAP-Rule" id="MF_00607"/>
    </source>
</evidence>
<comment type="subcellular location">
    <subcellularLocation>
        <location evidence="7">Cytoplasm</location>
    </subcellularLocation>
</comment>
<dbReference type="HAMAP" id="MF_00607">
    <property type="entry name" value="16SrRNA_methyltr_A"/>
    <property type="match status" value="1"/>
</dbReference>
<dbReference type="Proteomes" id="UP000290876">
    <property type="component" value="Chromosome"/>
</dbReference>
<dbReference type="PROSITE" id="PS51689">
    <property type="entry name" value="SAM_RNA_A_N6_MT"/>
    <property type="match status" value="1"/>
</dbReference>
<organism evidence="10 11">
    <name type="scientific">Mycoplasmopsis columbinasalis</name>
    <dbReference type="NCBI Taxonomy" id="114880"/>
    <lineage>
        <taxon>Bacteria</taxon>
        <taxon>Bacillati</taxon>
        <taxon>Mycoplasmatota</taxon>
        <taxon>Mycoplasmoidales</taxon>
        <taxon>Metamycoplasmataceae</taxon>
        <taxon>Mycoplasmopsis</taxon>
    </lineage>
</organism>
<dbReference type="InterPro" id="IPR020598">
    <property type="entry name" value="rRNA_Ade_methylase_Trfase_N"/>
</dbReference>
<accession>A0A449B9W1</accession>
<keyword evidence="6 7" id="KW-0694">RNA-binding</keyword>
<name>A0A449B9W1_9BACT</name>
<keyword evidence="3 7" id="KW-0489">Methyltransferase</keyword>
<protein>
    <recommendedName>
        <fullName evidence="7">Ribosomal RNA small subunit methyltransferase A</fullName>
        <ecNumber evidence="7">2.1.1.182</ecNumber>
    </recommendedName>
    <alternativeName>
        <fullName evidence="7">16S rRNA (adenine(1518)-N(6)/adenine(1519)-N(6))-dimethyltransferase</fullName>
    </alternativeName>
    <alternativeName>
        <fullName evidence="7">16S rRNA dimethyladenosine transferase</fullName>
    </alternativeName>
    <alternativeName>
        <fullName evidence="7">16S rRNA dimethylase</fullName>
    </alternativeName>
    <alternativeName>
        <fullName evidence="7">S-adenosylmethionine-6-N', N'-adenosyl(rRNA) dimethyltransferase</fullName>
    </alternativeName>
</protein>
<keyword evidence="1 7" id="KW-0963">Cytoplasm</keyword>
<comment type="function">
    <text evidence="7">Specifically dimethylates two adjacent adenosines (A1518 and A1519) in the loop of a conserved hairpin near the 3'-end of 16S rRNA in the 30S particle. May play a critical role in biogenesis of 30S subunits.</text>
</comment>
<dbReference type="Gene3D" id="1.10.8.100">
    <property type="entry name" value="Ribosomal RNA adenine dimethylase-like, domain 2"/>
    <property type="match status" value="1"/>
</dbReference>
<dbReference type="InterPro" id="IPR011530">
    <property type="entry name" value="rRNA_adenine_dimethylase"/>
</dbReference>
<feature type="binding site" evidence="7 8">
    <location>
        <position position="106"/>
    </location>
    <ligand>
        <name>S-adenosyl-L-methionine</name>
        <dbReference type="ChEBI" id="CHEBI:59789"/>
    </ligand>
</feature>
<evidence type="ECO:0000259" key="9">
    <source>
        <dbReference type="SMART" id="SM00650"/>
    </source>
</evidence>
<evidence type="ECO:0000256" key="2">
    <source>
        <dbReference type="ARBA" id="ARBA00022552"/>
    </source>
</evidence>
<dbReference type="Gene3D" id="3.40.50.150">
    <property type="entry name" value="Vaccinia Virus protein VP39"/>
    <property type="match status" value="1"/>
</dbReference>
<feature type="binding site" evidence="7 8">
    <location>
        <position position="65"/>
    </location>
    <ligand>
        <name>S-adenosyl-L-methionine</name>
        <dbReference type="ChEBI" id="CHEBI:59789"/>
    </ligand>
</feature>
<evidence type="ECO:0000256" key="1">
    <source>
        <dbReference type="ARBA" id="ARBA00022490"/>
    </source>
</evidence>
<evidence type="ECO:0000256" key="5">
    <source>
        <dbReference type="ARBA" id="ARBA00022691"/>
    </source>
</evidence>
<reference evidence="10 11" key="1">
    <citation type="submission" date="2019-01" db="EMBL/GenBank/DDBJ databases">
        <authorList>
            <consortium name="Pathogen Informatics"/>
        </authorList>
    </citation>
    <scope>NUCLEOTIDE SEQUENCE [LARGE SCALE GENOMIC DNA]</scope>
    <source>
        <strain evidence="10 11">NCTC10184</strain>
    </source>
</reference>
<evidence type="ECO:0000256" key="4">
    <source>
        <dbReference type="ARBA" id="ARBA00022679"/>
    </source>
</evidence>
<dbReference type="GO" id="GO:0052908">
    <property type="term" value="F:16S rRNA (adenine(1518)-N(6)/adenine(1519)-N(6))-dimethyltransferase activity"/>
    <property type="evidence" value="ECO:0007669"/>
    <property type="project" value="UniProtKB-EC"/>
</dbReference>
<comment type="similarity">
    <text evidence="7">Belongs to the class I-like SAM-binding methyltransferase superfamily. rRNA adenine N(6)-methyltransferase family. RsmA subfamily.</text>
</comment>
<dbReference type="InterPro" id="IPR029063">
    <property type="entry name" value="SAM-dependent_MTases_sf"/>
</dbReference>
<sequence length="264" mass="30683">MFQEKNKQVFAKKKFGQNFLINQTLIKKIVALIEPANKHLIEIGPGRGALTKMLAPQAQRLTAFEIDPDMKNYLLAQNILNEEQIVLQDFLQTDLNSYKGYEVVGNIPYYITSDILFKLFDYRYCFKKAYLMVQNEVADRLVAKPNTNAYSKLTLTAQHIAKVTKCFKVPSSAFNPMPKVDSAIIMLEFYQDETDNYDQLKEFFKLCFLARRKKLSWALQTKYTSAAIKNTYNILNLNDLTRIQELNLETVLKLYELLNERTND</sequence>
<dbReference type="EC" id="2.1.1.182" evidence="7"/>
<dbReference type="PROSITE" id="PS01131">
    <property type="entry name" value="RRNA_A_DIMETH"/>
    <property type="match status" value="1"/>
</dbReference>
<feature type="domain" description="Ribosomal RNA adenine methylase transferase N-terminal" evidence="9">
    <location>
        <begin position="25"/>
        <end position="191"/>
    </location>
</feature>
<comment type="catalytic activity">
    <reaction evidence="7">
        <text>adenosine(1518)/adenosine(1519) in 16S rRNA + 4 S-adenosyl-L-methionine = N(6)-dimethyladenosine(1518)/N(6)-dimethyladenosine(1519) in 16S rRNA + 4 S-adenosyl-L-homocysteine + 4 H(+)</text>
        <dbReference type="Rhea" id="RHEA:19609"/>
        <dbReference type="Rhea" id="RHEA-COMP:10232"/>
        <dbReference type="Rhea" id="RHEA-COMP:10233"/>
        <dbReference type="ChEBI" id="CHEBI:15378"/>
        <dbReference type="ChEBI" id="CHEBI:57856"/>
        <dbReference type="ChEBI" id="CHEBI:59789"/>
        <dbReference type="ChEBI" id="CHEBI:74411"/>
        <dbReference type="ChEBI" id="CHEBI:74493"/>
        <dbReference type="EC" id="2.1.1.182"/>
    </reaction>
</comment>
<feature type="binding site" evidence="7 8">
    <location>
        <position position="89"/>
    </location>
    <ligand>
        <name>S-adenosyl-L-methionine</name>
        <dbReference type="ChEBI" id="CHEBI:59789"/>
    </ligand>
</feature>
<dbReference type="OrthoDB" id="9814755at2"/>
<dbReference type="Pfam" id="PF00398">
    <property type="entry name" value="RrnaAD"/>
    <property type="match status" value="1"/>
</dbReference>
<dbReference type="SUPFAM" id="SSF53335">
    <property type="entry name" value="S-adenosyl-L-methionine-dependent methyltransferases"/>
    <property type="match status" value="1"/>
</dbReference>
<gene>
    <name evidence="7 10" type="primary">ksgA</name>
    <name evidence="7" type="synonym">rsmA</name>
    <name evidence="10" type="ORF">NCTC10184_00171</name>
</gene>
<keyword evidence="4 7" id="KW-0808">Transferase</keyword>
<keyword evidence="2 7" id="KW-0698">rRNA processing</keyword>
<evidence type="ECO:0000256" key="3">
    <source>
        <dbReference type="ARBA" id="ARBA00022603"/>
    </source>
</evidence>
<dbReference type="InterPro" id="IPR001737">
    <property type="entry name" value="KsgA/Erm"/>
</dbReference>